<feature type="chain" id="PRO_5045247417" evidence="1">
    <location>
        <begin position="22"/>
        <end position="455"/>
    </location>
</feature>
<evidence type="ECO:0000256" key="1">
    <source>
        <dbReference type="SAM" id="SignalP"/>
    </source>
</evidence>
<dbReference type="NCBIfam" id="TIGR04549">
    <property type="entry name" value="LP_HExxH_w_tonB"/>
    <property type="match status" value="1"/>
</dbReference>
<dbReference type="Pfam" id="PF15890">
    <property type="entry name" value="Peptidase_Mx1"/>
    <property type="match status" value="1"/>
</dbReference>
<keyword evidence="3" id="KW-1185">Reference proteome</keyword>
<dbReference type="Proteomes" id="UP000613030">
    <property type="component" value="Unassembled WGS sequence"/>
</dbReference>
<dbReference type="InterPro" id="IPR030890">
    <property type="entry name" value="LP_HExxH_w_TonB"/>
</dbReference>
<dbReference type="RefSeq" id="WP_202007694.1">
    <property type="nucleotide sequence ID" value="NZ_JAERRB010000001.1"/>
</dbReference>
<protein>
    <submittedName>
        <fullName evidence="2">Zinc-binding metallopeptidase</fullName>
    </submittedName>
</protein>
<comment type="caution">
    <text evidence="2">The sequence shown here is derived from an EMBL/GenBank/DDBJ whole genome shotgun (WGS) entry which is preliminary data.</text>
</comment>
<gene>
    <name evidence="2" type="ORF">JI741_04265</name>
</gene>
<accession>A0ABS1KLU3</accession>
<reference evidence="2 3" key="1">
    <citation type="submission" date="2021-01" db="EMBL/GenBank/DDBJ databases">
        <title>Chryseolinea sp. Jin1 Genome sequencing and assembly.</title>
        <authorList>
            <person name="Kim I."/>
        </authorList>
    </citation>
    <scope>NUCLEOTIDE SEQUENCE [LARGE SCALE GENOMIC DNA]</scope>
    <source>
        <strain evidence="2 3">Jin1</strain>
    </source>
</reference>
<sequence length="455" mass="51457">MKHIHKNSVLALLMVFLTVTACHDAYNDNPASDGEYVGGPNAKTPLDNWLNENFTQPYNIEVKYRQDASELDLFKTLVPPDQTKVKDVMEVVKSIWIDTYAGLAGDAFIKKYCPKQFVMVGSPSYNFDGSITLGTAEGGRKVVLYVVNSFLKTDRYAVTEMTHVIEHEFTHILNQQITYPAELKEVSAGKYTANWNTISVSQARQLGFITNYAMVSPDEDIAEMVSMMLVMGREGYERMLSCETTNDGYTALRKKEKIIVDYFRKAFNIDLYELQTNVQAAIEAVAPSNGGGGGSVPDPLLDVWGYNKTYTTMNFDLMTMPESNELIARYVADNDVLHANNFAMDYNFKVSFYDTDLLMLTLYYYNIKSEVRVYKEANFVFRATDPFDEGVLQFFRLSEDANADYLVNDLGATALYSYFNNTFYPDYLEMCSGEFLPALFPVESPSSYCVGELSN</sequence>
<feature type="signal peptide" evidence="1">
    <location>
        <begin position="1"/>
        <end position="21"/>
    </location>
</feature>
<dbReference type="EMBL" id="JAERRB010000001">
    <property type="protein sequence ID" value="MBL0740416.1"/>
    <property type="molecule type" value="Genomic_DNA"/>
</dbReference>
<dbReference type="PROSITE" id="PS51257">
    <property type="entry name" value="PROKAR_LIPOPROTEIN"/>
    <property type="match status" value="1"/>
</dbReference>
<evidence type="ECO:0000313" key="2">
    <source>
        <dbReference type="EMBL" id="MBL0740416.1"/>
    </source>
</evidence>
<dbReference type="Gene3D" id="3.40.390.70">
    <property type="match status" value="1"/>
</dbReference>
<keyword evidence="1" id="KW-0732">Signal</keyword>
<proteinExistence type="predicted"/>
<organism evidence="2 3">
    <name type="scientific">Chryseolinea lacunae</name>
    <dbReference type="NCBI Taxonomy" id="2801331"/>
    <lineage>
        <taxon>Bacteria</taxon>
        <taxon>Pseudomonadati</taxon>
        <taxon>Bacteroidota</taxon>
        <taxon>Cytophagia</taxon>
        <taxon>Cytophagales</taxon>
        <taxon>Fulvivirgaceae</taxon>
        <taxon>Chryseolinea</taxon>
    </lineage>
</organism>
<name>A0ABS1KLU3_9BACT</name>
<evidence type="ECO:0000313" key="3">
    <source>
        <dbReference type="Proteomes" id="UP000613030"/>
    </source>
</evidence>